<evidence type="ECO:0000256" key="3">
    <source>
        <dbReference type="ARBA" id="ARBA00022801"/>
    </source>
</evidence>
<name>Q9YE90_AERPE</name>
<keyword evidence="5" id="KW-0482">Metalloprotease</keyword>
<evidence type="ECO:0000313" key="8">
    <source>
        <dbReference type="Proteomes" id="UP000002518"/>
    </source>
</evidence>
<proteinExistence type="predicted"/>
<dbReference type="PIR" id="H72656">
    <property type="entry name" value="H72656"/>
</dbReference>
<evidence type="ECO:0000256" key="5">
    <source>
        <dbReference type="ARBA" id="ARBA00023049"/>
    </source>
</evidence>
<dbReference type="GeneID" id="1444816"/>
<sequence length="128" mass="14223">MKASIGPLRQVLKLMALAHNEEAGLVIGARRGDTVYAYILYRTDNLKQSPEEFESDPWQVVQAHRAAEKLGLEVVGVYHTHTTCPPSPSGKDVEGMKRWPGVWLIACPGEVKAWTLEGETPVEIELEE</sequence>
<protein>
    <recommendedName>
        <fullName evidence="6">JAB domain-containing protein</fullName>
    </recommendedName>
</protein>
<feature type="domain" description="JAB" evidence="6">
    <location>
        <begin position="13"/>
        <end position="116"/>
    </location>
</feature>
<dbReference type="InterPro" id="IPR028090">
    <property type="entry name" value="JAB_dom_prok"/>
</dbReference>
<evidence type="ECO:0000256" key="2">
    <source>
        <dbReference type="ARBA" id="ARBA00022723"/>
    </source>
</evidence>
<dbReference type="GO" id="GO:0008235">
    <property type="term" value="F:metalloexopeptidase activity"/>
    <property type="evidence" value="ECO:0007669"/>
    <property type="project" value="TreeGrafter"/>
</dbReference>
<keyword evidence="1" id="KW-0645">Protease</keyword>
<dbReference type="STRING" id="272557.APE_0681.1"/>
<keyword evidence="2" id="KW-0479">Metal-binding</keyword>
<dbReference type="Gene3D" id="3.40.140.10">
    <property type="entry name" value="Cytidine Deaminase, domain 2"/>
    <property type="match status" value="1"/>
</dbReference>
<reference evidence="7 8" key="1">
    <citation type="journal article" date="1999" name="DNA Res.">
        <title>Complete genome sequence of an aerobic hyper-thermophilic crenarchaeon, Aeropyrum pernix K1.</title>
        <authorList>
            <person name="Kawarabayasi Y."/>
            <person name="Hino Y."/>
            <person name="Horikawa H."/>
            <person name="Yamazaki S."/>
            <person name="Haikawa Y."/>
            <person name="Jin-no K."/>
            <person name="Takahashi M."/>
            <person name="Sekine M."/>
            <person name="Baba S."/>
            <person name="Ankai A."/>
            <person name="Kosugi H."/>
            <person name="Hosoyama A."/>
            <person name="Fukui S."/>
            <person name="Nagai Y."/>
            <person name="Nishijima K."/>
            <person name="Nakazawa H."/>
            <person name="Takamiya M."/>
            <person name="Masuda S."/>
            <person name="Funahashi T."/>
            <person name="Tanaka T."/>
            <person name="Kudoh Y."/>
            <person name="Yamazaki J."/>
            <person name="Kushida N."/>
            <person name="Oguchi A."/>
            <person name="Aoki K."/>
            <person name="Kubota K."/>
            <person name="Nakamura Y."/>
            <person name="Nomura N."/>
            <person name="Sako Y."/>
            <person name="Kikuchi H."/>
        </authorList>
    </citation>
    <scope>NUCLEOTIDE SEQUENCE [LARGE SCALE GENOMIC DNA]</scope>
    <source>
        <strain evidence="8">ATCC 700893 / DSM 11879 / JCM 9820 / NBRC 100138 / K1</strain>
    </source>
</reference>
<dbReference type="PANTHER" id="PTHR34858:SF1">
    <property type="entry name" value="CYSO-CYSTEINE PEPTIDASE"/>
    <property type="match status" value="1"/>
</dbReference>
<dbReference type="KEGG" id="ape:APE_0681.1"/>
<dbReference type="RefSeq" id="WP_010865901.1">
    <property type="nucleotide sequence ID" value="NC_000854.2"/>
</dbReference>
<dbReference type="Proteomes" id="UP000002518">
    <property type="component" value="Chromosome"/>
</dbReference>
<dbReference type="Pfam" id="PF14464">
    <property type="entry name" value="Prok-JAB"/>
    <property type="match status" value="1"/>
</dbReference>
<dbReference type="CDD" id="cd08070">
    <property type="entry name" value="MPN_like"/>
    <property type="match status" value="1"/>
</dbReference>
<dbReference type="GO" id="GO:0006508">
    <property type="term" value="P:proteolysis"/>
    <property type="evidence" value="ECO:0007669"/>
    <property type="project" value="UniProtKB-KW"/>
</dbReference>
<dbReference type="GO" id="GO:0008270">
    <property type="term" value="F:zinc ion binding"/>
    <property type="evidence" value="ECO:0007669"/>
    <property type="project" value="TreeGrafter"/>
</dbReference>
<keyword evidence="8" id="KW-1185">Reference proteome</keyword>
<keyword evidence="4" id="KW-0862">Zinc</keyword>
<dbReference type="EnsemblBacteria" id="BAA79656">
    <property type="protein sequence ID" value="BAA79656"/>
    <property type="gene ID" value="APE_0681.1"/>
</dbReference>
<keyword evidence="3" id="KW-0378">Hydrolase</keyword>
<dbReference type="SUPFAM" id="SSF102712">
    <property type="entry name" value="JAB1/MPN domain"/>
    <property type="match status" value="1"/>
</dbReference>
<dbReference type="eggNOG" id="arCOG01138">
    <property type="taxonomic scope" value="Archaea"/>
</dbReference>
<evidence type="ECO:0000313" key="7">
    <source>
        <dbReference type="EMBL" id="BAA79656.2"/>
    </source>
</evidence>
<evidence type="ECO:0000256" key="4">
    <source>
        <dbReference type="ARBA" id="ARBA00022833"/>
    </source>
</evidence>
<dbReference type="PANTHER" id="PTHR34858">
    <property type="entry name" value="CYSO-CYSTEINE PEPTIDASE"/>
    <property type="match status" value="1"/>
</dbReference>
<evidence type="ECO:0000259" key="6">
    <source>
        <dbReference type="Pfam" id="PF14464"/>
    </source>
</evidence>
<organism evidence="7 8">
    <name type="scientific">Aeropyrum pernix (strain ATCC 700893 / DSM 11879 / JCM 9820 / NBRC 100138 / K1)</name>
    <dbReference type="NCBI Taxonomy" id="272557"/>
    <lineage>
        <taxon>Archaea</taxon>
        <taxon>Thermoproteota</taxon>
        <taxon>Thermoprotei</taxon>
        <taxon>Desulfurococcales</taxon>
        <taxon>Desulfurococcaceae</taxon>
        <taxon>Aeropyrum</taxon>
    </lineage>
</organism>
<dbReference type="EMBL" id="BA000002">
    <property type="protein sequence ID" value="BAA79656.2"/>
    <property type="molecule type" value="Genomic_DNA"/>
</dbReference>
<accession>Q9YE90</accession>
<gene>
    <name evidence="7" type="ordered locus">APE_0681.1</name>
</gene>
<dbReference type="AlphaFoldDB" id="Q9YE90"/>
<evidence type="ECO:0000256" key="1">
    <source>
        <dbReference type="ARBA" id="ARBA00022670"/>
    </source>
</evidence>
<dbReference type="InterPro" id="IPR051929">
    <property type="entry name" value="VirAsm_ModProt"/>
</dbReference>